<dbReference type="SUPFAM" id="SSF53187">
    <property type="entry name" value="Zn-dependent exopeptidases"/>
    <property type="match status" value="1"/>
</dbReference>
<name>A0ABX3ZHA9_9BACL</name>
<dbReference type="SMART" id="SM00631">
    <property type="entry name" value="Zn_pept"/>
    <property type="match status" value="1"/>
</dbReference>
<evidence type="ECO:0000313" key="11">
    <source>
        <dbReference type="EMBL" id="OUZ39066.1"/>
    </source>
</evidence>
<accession>A0ABX3ZHA9</accession>
<organism evidence="11 12">
    <name type="scientific">Solibacillus kalamii</name>
    <dbReference type="NCBI Taxonomy" id="1748298"/>
    <lineage>
        <taxon>Bacteria</taxon>
        <taxon>Bacillati</taxon>
        <taxon>Bacillota</taxon>
        <taxon>Bacilli</taxon>
        <taxon>Bacillales</taxon>
        <taxon>Caryophanaceae</taxon>
        <taxon>Solibacillus</taxon>
    </lineage>
</organism>
<feature type="chain" id="PRO_5047308922" evidence="9">
    <location>
        <begin position="25"/>
        <end position="392"/>
    </location>
</feature>
<evidence type="ECO:0000256" key="2">
    <source>
        <dbReference type="ARBA" id="ARBA00005988"/>
    </source>
</evidence>
<dbReference type="EMBL" id="NHNT01000005">
    <property type="protein sequence ID" value="OUZ39066.1"/>
    <property type="molecule type" value="Genomic_DNA"/>
</dbReference>
<keyword evidence="12" id="KW-1185">Reference proteome</keyword>
<dbReference type="Gene3D" id="3.40.630.10">
    <property type="entry name" value="Zn peptidases"/>
    <property type="match status" value="1"/>
</dbReference>
<keyword evidence="9" id="KW-0732">Signal</keyword>
<dbReference type="RefSeq" id="WP_087617274.1">
    <property type="nucleotide sequence ID" value="NZ_JAFBEY010000001.1"/>
</dbReference>
<dbReference type="PROSITE" id="PS52035">
    <property type="entry name" value="PEPTIDASE_M14"/>
    <property type="match status" value="1"/>
</dbReference>
<dbReference type="InterPro" id="IPR000834">
    <property type="entry name" value="Peptidase_M14"/>
</dbReference>
<comment type="caution">
    <text evidence="11">The sequence shown here is derived from an EMBL/GenBank/DDBJ whole genome shotgun (WGS) entry which is preliminary data.</text>
</comment>
<keyword evidence="5" id="KW-0378">Hydrolase</keyword>
<evidence type="ECO:0000256" key="7">
    <source>
        <dbReference type="ARBA" id="ARBA00023049"/>
    </source>
</evidence>
<evidence type="ECO:0000256" key="5">
    <source>
        <dbReference type="ARBA" id="ARBA00022801"/>
    </source>
</evidence>
<dbReference type="InterPro" id="IPR057246">
    <property type="entry name" value="CARBOXYPEPT_ZN_1"/>
</dbReference>
<dbReference type="PRINTS" id="PR00765">
    <property type="entry name" value="CRBOXYPTASEA"/>
</dbReference>
<dbReference type="GO" id="GO:0004180">
    <property type="term" value="F:carboxypeptidase activity"/>
    <property type="evidence" value="ECO:0007669"/>
    <property type="project" value="UniProtKB-KW"/>
</dbReference>
<dbReference type="PANTHER" id="PTHR11705:SF143">
    <property type="entry name" value="SLL0236 PROTEIN"/>
    <property type="match status" value="1"/>
</dbReference>
<comment type="caution">
    <text evidence="8">Lacks conserved residue(s) required for the propagation of feature annotation.</text>
</comment>
<evidence type="ECO:0000256" key="6">
    <source>
        <dbReference type="ARBA" id="ARBA00022833"/>
    </source>
</evidence>
<evidence type="ECO:0000313" key="12">
    <source>
        <dbReference type="Proteomes" id="UP000196594"/>
    </source>
</evidence>
<evidence type="ECO:0000259" key="10">
    <source>
        <dbReference type="PROSITE" id="PS52035"/>
    </source>
</evidence>
<comment type="similarity">
    <text evidence="2 8">Belongs to the peptidase M14 family.</text>
</comment>
<evidence type="ECO:0000256" key="1">
    <source>
        <dbReference type="ARBA" id="ARBA00001947"/>
    </source>
</evidence>
<keyword evidence="4" id="KW-0479">Metal-binding</keyword>
<dbReference type="Proteomes" id="UP000196594">
    <property type="component" value="Unassembled WGS sequence"/>
</dbReference>
<keyword evidence="11" id="KW-0121">Carboxypeptidase</keyword>
<sequence length="392" mass="43560">MKKLLLFSLLAAVIFSFGSISAEAASDAIGLGKYPVQVVAKKNTELKDEHGTIIKTVAKGEKLLLKALKGTSGVINYSSKEAHIPLTDVHYIQLVDGSKIITSDEVAAKLKLVSQMYPSLTKLKMIGNSVEGRSLYSLKVGTGKKEVLMDASFHGREHMTTNVLMEMIDTYLKAYVNGTKIGKYDVKKLLSEVSIVFVPMVNPDGVTLAQGGKVKTSMTKLKAMNNNSTNFNRWKANINGVDLNRQFNVNWHLIKTTKPSFKEYKGKAPNTEPEALAIKRLIDRGDHLAYISYHSSGQLIYWSQTKSKFSRTKKLVKGVSSITGYKVMPVTKKNEPIAASEDYFTKVKDRPAMTVEIAPYAGEASVQLKRWNNVWKQNKTVGLYIANEARNW</sequence>
<evidence type="ECO:0000256" key="9">
    <source>
        <dbReference type="SAM" id="SignalP"/>
    </source>
</evidence>
<evidence type="ECO:0000256" key="4">
    <source>
        <dbReference type="ARBA" id="ARBA00022723"/>
    </source>
</evidence>
<dbReference type="Pfam" id="PF00246">
    <property type="entry name" value="Peptidase_M14"/>
    <property type="match status" value="1"/>
</dbReference>
<keyword evidence="7" id="KW-0482">Metalloprotease</keyword>
<feature type="domain" description="Peptidase M14" evidence="10">
    <location>
        <begin position="99"/>
        <end position="392"/>
    </location>
</feature>
<evidence type="ECO:0000256" key="3">
    <source>
        <dbReference type="ARBA" id="ARBA00022670"/>
    </source>
</evidence>
<comment type="cofactor">
    <cofactor evidence="1">
        <name>Zn(2+)</name>
        <dbReference type="ChEBI" id="CHEBI:29105"/>
    </cofactor>
</comment>
<dbReference type="PANTHER" id="PTHR11705">
    <property type="entry name" value="PROTEASE FAMILY M14 CARBOXYPEPTIDASE A,B"/>
    <property type="match status" value="1"/>
</dbReference>
<reference evidence="11 12" key="1">
    <citation type="journal article" date="2017" name="Int. J. Syst. Evol. Microbiol.">
        <title>Solibacillus kalamii sp. nov., isolated from a high-efficiency particulate arrestance filter system used in the International Space Station.</title>
        <authorList>
            <person name="Checinska Sielaff A."/>
            <person name="Kumar R.M."/>
            <person name="Pal D."/>
            <person name="Mayilraj S."/>
            <person name="Venkateswaran K."/>
        </authorList>
    </citation>
    <scope>NUCLEOTIDE SEQUENCE [LARGE SCALE GENOMIC DNA]</scope>
    <source>
        <strain evidence="11 12">ISSFR-015</strain>
    </source>
</reference>
<protein>
    <submittedName>
        <fullName evidence="11">Carboxypeptidase</fullName>
    </submittedName>
</protein>
<dbReference type="PROSITE" id="PS00132">
    <property type="entry name" value="CARBOXYPEPT_ZN_1"/>
    <property type="match status" value="1"/>
</dbReference>
<proteinExistence type="inferred from homology"/>
<gene>
    <name evidence="11" type="ORF">CBM15_09370</name>
</gene>
<feature type="signal peptide" evidence="9">
    <location>
        <begin position="1"/>
        <end position="24"/>
    </location>
</feature>
<keyword evidence="3" id="KW-0645">Protease</keyword>
<keyword evidence="6" id="KW-0862">Zinc</keyword>
<evidence type="ECO:0000256" key="8">
    <source>
        <dbReference type="PROSITE-ProRule" id="PRU01379"/>
    </source>
</evidence>